<keyword evidence="3" id="KW-1185">Reference proteome</keyword>
<gene>
    <name evidence="2" type="ORF">GPA21_03780</name>
</gene>
<dbReference type="RefSeq" id="WP_168986881.1">
    <property type="nucleotide sequence ID" value="NZ_CAWPHM010000055.1"/>
</dbReference>
<name>A0A972F6S7_9RHOO</name>
<evidence type="ECO:0000259" key="1">
    <source>
        <dbReference type="Pfam" id="PF04116"/>
    </source>
</evidence>
<comment type="caution">
    <text evidence="2">The sequence shown here is derived from an EMBL/GenBank/DDBJ whole genome shotgun (WGS) entry which is preliminary data.</text>
</comment>
<dbReference type="EMBL" id="WTVM01000014">
    <property type="protein sequence ID" value="NMG02090.1"/>
    <property type="molecule type" value="Genomic_DNA"/>
</dbReference>
<organism evidence="2 3">
    <name type="scientific">Azoarcus taiwanensis</name>
    <dbReference type="NCBI Taxonomy" id="666964"/>
    <lineage>
        <taxon>Bacteria</taxon>
        <taxon>Pseudomonadati</taxon>
        <taxon>Pseudomonadota</taxon>
        <taxon>Betaproteobacteria</taxon>
        <taxon>Rhodocyclales</taxon>
        <taxon>Zoogloeaceae</taxon>
        <taxon>Azoarcus</taxon>
    </lineage>
</organism>
<dbReference type="GO" id="GO:0005506">
    <property type="term" value="F:iron ion binding"/>
    <property type="evidence" value="ECO:0007669"/>
    <property type="project" value="InterPro"/>
</dbReference>
<feature type="domain" description="Fatty acid hydroxylase" evidence="1">
    <location>
        <begin position="4"/>
        <end position="133"/>
    </location>
</feature>
<dbReference type="InterPro" id="IPR006694">
    <property type="entry name" value="Fatty_acid_hydroxylase"/>
</dbReference>
<evidence type="ECO:0000313" key="3">
    <source>
        <dbReference type="Proteomes" id="UP000599523"/>
    </source>
</evidence>
<dbReference type="Pfam" id="PF04116">
    <property type="entry name" value="FA_hydroxylase"/>
    <property type="match status" value="1"/>
</dbReference>
<protein>
    <submittedName>
        <fullName evidence="2">Fatty acid hydroxylase</fullName>
    </submittedName>
</protein>
<dbReference type="Proteomes" id="UP000599523">
    <property type="component" value="Unassembled WGS sequence"/>
</dbReference>
<proteinExistence type="predicted"/>
<dbReference type="GO" id="GO:0008610">
    <property type="term" value="P:lipid biosynthetic process"/>
    <property type="evidence" value="ECO:0007669"/>
    <property type="project" value="InterPro"/>
</dbReference>
<sequence>MIPAGFVAWTLLEYLLHRFALHGIEPFRRWHLEHHRDPAKPLQTPVLFSLMLVGAFVSLPFALPDAHAPALFAVGLCIGQVSQEIVHHRLHRTDSPSNRWLAARWREHGYHHEVDGNAAYGTCTGFWDRVFGTSPRQDRHIS</sequence>
<evidence type="ECO:0000313" key="2">
    <source>
        <dbReference type="EMBL" id="NMG02090.1"/>
    </source>
</evidence>
<dbReference type="AlphaFoldDB" id="A0A972F6S7"/>
<accession>A0A972F6S7</accession>
<dbReference type="GO" id="GO:0016491">
    <property type="term" value="F:oxidoreductase activity"/>
    <property type="evidence" value="ECO:0007669"/>
    <property type="project" value="InterPro"/>
</dbReference>
<reference evidence="2" key="1">
    <citation type="submission" date="2019-12" db="EMBL/GenBank/DDBJ databases">
        <title>Comparative genomics gives insights into the taxonomy of the Azoarcus-Aromatoleum group and reveals separate origins of nif in the plant-associated Azoarcus and non-plant-associated Aromatoleum sub-groups.</title>
        <authorList>
            <person name="Lafos M."/>
            <person name="Maluk M."/>
            <person name="Batista M."/>
            <person name="Junghare M."/>
            <person name="Carmona M."/>
            <person name="Faoro H."/>
            <person name="Cruz L.M."/>
            <person name="Battistoni F."/>
            <person name="De Souza E."/>
            <person name="Pedrosa F."/>
            <person name="Chen W.-M."/>
            <person name="Poole P.S."/>
            <person name="Dixon R.A."/>
            <person name="James E.K."/>
        </authorList>
    </citation>
    <scope>NUCLEOTIDE SEQUENCE</scope>
    <source>
        <strain evidence="2">NSC3</strain>
    </source>
</reference>